<dbReference type="EMBL" id="BMAV01003046">
    <property type="protein sequence ID" value="GFY42389.1"/>
    <property type="molecule type" value="Genomic_DNA"/>
</dbReference>
<dbReference type="AlphaFoldDB" id="A0A8X6WXT4"/>
<dbReference type="Proteomes" id="UP000886998">
    <property type="component" value="Unassembled WGS sequence"/>
</dbReference>
<organism evidence="1 2">
    <name type="scientific">Trichonephila inaurata madagascariensis</name>
    <dbReference type="NCBI Taxonomy" id="2747483"/>
    <lineage>
        <taxon>Eukaryota</taxon>
        <taxon>Metazoa</taxon>
        <taxon>Ecdysozoa</taxon>
        <taxon>Arthropoda</taxon>
        <taxon>Chelicerata</taxon>
        <taxon>Arachnida</taxon>
        <taxon>Araneae</taxon>
        <taxon>Araneomorphae</taxon>
        <taxon>Entelegynae</taxon>
        <taxon>Araneoidea</taxon>
        <taxon>Nephilidae</taxon>
        <taxon>Trichonephila</taxon>
        <taxon>Trichonephila inaurata</taxon>
    </lineage>
</organism>
<protein>
    <submittedName>
        <fullName evidence="1">Uncharacterized protein</fullName>
    </submittedName>
</protein>
<sequence length="116" mass="13592">MTRIVSIGINKWVNLSLILESSAEIAHTSQRYFQWNSLAKIDRIKTARNLIINEGSNMEDLYVLAVHYRLKDDVHIDNCTKIRLKEVAEHEYFNRIGVHRQFWRQSAGETDILALH</sequence>
<comment type="caution">
    <text evidence="1">The sequence shown here is derived from an EMBL/GenBank/DDBJ whole genome shotgun (WGS) entry which is preliminary data.</text>
</comment>
<proteinExistence type="predicted"/>
<gene>
    <name evidence="1" type="ORF">TNIN_452191</name>
</gene>
<evidence type="ECO:0000313" key="2">
    <source>
        <dbReference type="Proteomes" id="UP000886998"/>
    </source>
</evidence>
<evidence type="ECO:0000313" key="1">
    <source>
        <dbReference type="EMBL" id="GFY42389.1"/>
    </source>
</evidence>
<name>A0A8X6WXT4_9ARAC</name>
<accession>A0A8X6WXT4</accession>
<dbReference type="OrthoDB" id="7666874at2759"/>
<keyword evidence="2" id="KW-1185">Reference proteome</keyword>
<reference evidence="1" key="1">
    <citation type="submission" date="2020-08" db="EMBL/GenBank/DDBJ databases">
        <title>Multicomponent nature underlies the extraordinary mechanical properties of spider dragline silk.</title>
        <authorList>
            <person name="Kono N."/>
            <person name="Nakamura H."/>
            <person name="Mori M."/>
            <person name="Yoshida Y."/>
            <person name="Ohtoshi R."/>
            <person name="Malay A.D."/>
            <person name="Moran D.A.P."/>
            <person name="Tomita M."/>
            <person name="Numata K."/>
            <person name="Arakawa K."/>
        </authorList>
    </citation>
    <scope>NUCLEOTIDE SEQUENCE</scope>
</reference>